<protein>
    <recommendedName>
        <fullName evidence="1">Phosphatidylglycerol lysyltransferase C-terminal domain-containing protein</fullName>
    </recommendedName>
</protein>
<proteinExistence type="predicted"/>
<dbReference type="Proteomes" id="UP000198817">
    <property type="component" value="Unassembled WGS sequence"/>
</dbReference>
<dbReference type="STRING" id="155865.SAMN05216515_103105"/>
<dbReference type="InterPro" id="IPR024320">
    <property type="entry name" value="LPG_synthase_C"/>
</dbReference>
<reference evidence="2 3" key="1">
    <citation type="submission" date="2016-10" db="EMBL/GenBank/DDBJ databases">
        <authorList>
            <person name="de Groot N.N."/>
        </authorList>
    </citation>
    <scope>NUCLEOTIDE SEQUENCE [LARGE SCALE GENOMIC DNA]</scope>
    <source>
        <strain evidence="2 3">KHGC13</strain>
    </source>
</reference>
<dbReference type="PIRSF" id="PIRSF018688">
    <property type="entry name" value="UCP018688"/>
    <property type="match status" value="1"/>
</dbReference>
<keyword evidence="3" id="KW-1185">Reference proteome</keyword>
<dbReference type="Gene3D" id="3.40.630.30">
    <property type="match status" value="1"/>
</dbReference>
<dbReference type="PANTHER" id="PTHR41373:SF1">
    <property type="entry name" value="PHOSPHATIDYLGLYCEROL LYSYLTRANSFERASE C-TERMINAL DOMAIN-CONTAINING PROTEIN"/>
    <property type="match status" value="1"/>
</dbReference>
<gene>
    <name evidence="2" type="ORF">SAMN05216508_103105</name>
</gene>
<evidence type="ECO:0000313" key="3">
    <source>
        <dbReference type="Proteomes" id="UP000198817"/>
    </source>
</evidence>
<evidence type="ECO:0000313" key="2">
    <source>
        <dbReference type="EMBL" id="SFU38882.1"/>
    </source>
</evidence>
<dbReference type="SUPFAM" id="SSF55729">
    <property type="entry name" value="Acyl-CoA N-acyltransferases (Nat)"/>
    <property type="match status" value="2"/>
</dbReference>
<name>A0A1I7FRN2_9FIRM</name>
<feature type="domain" description="Phosphatidylglycerol lysyltransferase C-terminal" evidence="1">
    <location>
        <begin position="39"/>
        <end position="320"/>
    </location>
</feature>
<accession>A0A1I7FRN2</accession>
<organism evidence="2 3">
    <name type="scientific">Eubacterium pyruvativorans</name>
    <dbReference type="NCBI Taxonomy" id="155865"/>
    <lineage>
        <taxon>Bacteria</taxon>
        <taxon>Bacillati</taxon>
        <taxon>Bacillota</taxon>
        <taxon>Clostridia</taxon>
        <taxon>Eubacteriales</taxon>
        <taxon>Eubacteriaceae</taxon>
        <taxon>Eubacterium</taxon>
    </lineage>
</organism>
<dbReference type="InterPro" id="IPR016732">
    <property type="entry name" value="UCP018688"/>
</dbReference>
<dbReference type="EMBL" id="FPBT01000003">
    <property type="protein sequence ID" value="SFU38882.1"/>
    <property type="molecule type" value="Genomic_DNA"/>
</dbReference>
<dbReference type="AlphaFoldDB" id="A0A1I7FRN2"/>
<dbReference type="InterPro" id="IPR016181">
    <property type="entry name" value="Acyl_CoA_acyltransferase"/>
</dbReference>
<dbReference type="PANTHER" id="PTHR41373">
    <property type="entry name" value="DUF2156 DOMAIN-CONTAINING PROTEIN"/>
    <property type="match status" value="1"/>
</dbReference>
<sequence length="324" mass="37596">MPAAPHPGVVMNSTDIFEHCFDHLTEEDIATLKAFFRGYDYQGATYTFLSSYIWRKDYDLCWEVIGDYLCMASLDQDHEEPTAIIAIPLTKNGTYDTAGLRATVLEAKRRFDTHGIPFEITSIPGHMVHLLEEAFPEEMIFEHERDDDEYVYEKEKLITLSGRALHKKKNHLNFFLKNYEYEVRPVTKDLLPKLFALSDAVEGDHERTEEQRHSMEAEKRAIAEFADHLEDPDVYSAAVFMDGHLRAFAMGERLSGDTAVEHFEKADVNYRGLYQVICREFCRTLPEEIVYVNREEDMGLENLRHAKEALKPHHMAEKYTGTFR</sequence>
<evidence type="ECO:0000259" key="1">
    <source>
        <dbReference type="Pfam" id="PF09924"/>
    </source>
</evidence>
<dbReference type="Pfam" id="PF09924">
    <property type="entry name" value="LPG_synthase_C"/>
    <property type="match status" value="1"/>
</dbReference>